<protein>
    <submittedName>
        <fullName evidence="2">Uncharacterized protein</fullName>
    </submittedName>
</protein>
<proteinExistence type="predicted"/>
<keyword evidence="3" id="KW-1185">Reference proteome</keyword>
<feature type="transmembrane region" description="Helical" evidence="1">
    <location>
        <begin position="39"/>
        <end position="61"/>
    </location>
</feature>
<evidence type="ECO:0000313" key="3">
    <source>
        <dbReference type="Proteomes" id="UP000326268"/>
    </source>
</evidence>
<dbReference type="AlphaFoldDB" id="A0A5N7ABD2"/>
<keyword evidence="1" id="KW-1133">Transmembrane helix</keyword>
<gene>
    <name evidence="2" type="ORF">BDV27DRAFT_124375</name>
</gene>
<keyword evidence="1" id="KW-0472">Membrane</keyword>
<dbReference type="EMBL" id="ML737602">
    <property type="protein sequence ID" value="KAE8367164.1"/>
    <property type="molecule type" value="Genomic_DNA"/>
</dbReference>
<reference evidence="2 3" key="1">
    <citation type="submission" date="2019-04" db="EMBL/GenBank/DDBJ databases">
        <title>Friends and foes A comparative genomics studyof 23 Aspergillus species from section Flavi.</title>
        <authorList>
            <consortium name="DOE Joint Genome Institute"/>
            <person name="Kjaerbolling I."/>
            <person name="Vesth T."/>
            <person name="Frisvad J.C."/>
            <person name="Nybo J.L."/>
            <person name="Theobald S."/>
            <person name="Kildgaard S."/>
            <person name="Isbrandt T."/>
            <person name="Kuo A."/>
            <person name="Sato A."/>
            <person name="Lyhne E.K."/>
            <person name="Kogle M.E."/>
            <person name="Wiebenga A."/>
            <person name="Kun R.S."/>
            <person name="Lubbers R.J."/>
            <person name="Makela M.R."/>
            <person name="Barry K."/>
            <person name="Chovatia M."/>
            <person name="Clum A."/>
            <person name="Daum C."/>
            <person name="Haridas S."/>
            <person name="He G."/>
            <person name="LaButti K."/>
            <person name="Lipzen A."/>
            <person name="Mondo S."/>
            <person name="Riley R."/>
            <person name="Salamov A."/>
            <person name="Simmons B.A."/>
            <person name="Magnuson J.K."/>
            <person name="Henrissat B."/>
            <person name="Mortensen U.H."/>
            <person name="Larsen T.O."/>
            <person name="Devries R.P."/>
            <person name="Grigoriev I.V."/>
            <person name="Machida M."/>
            <person name="Baker S.E."/>
            <person name="Andersen M.R."/>
        </authorList>
    </citation>
    <scope>NUCLEOTIDE SEQUENCE [LARGE SCALE GENOMIC DNA]</scope>
    <source>
        <strain evidence="2 3">CBS 763.97</strain>
    </source>
</reference>
<dbReference type="GeneID" id="43650517"/>
<organism evidence="2 3">
    <name type="scientific">Aspergillus caelatus</name>
    <dbReference type="NCBI Taxonomy" id="61420"/>
    <lineage>
        <taxon>Eukaryota</taxon>
        <taxon>Fungi</taxon>
        <taxon>Dikarya</taxon>
        <taxon>Ascomycota</taxon>
        <taxon>Pezizomycotina</taxon>
        <taxon>Eurotiomycetes</taxon>
        <taxon>Eurotiomycetidae</taxon>
        <taxon>Eurotiales</taxon>
        <taxon>Aspergillaceae</taxon>
        <taxon>Aspergillus</taxon>
        <taxon>Aspergillus subgen. Circumdati</taxon>
    </lineage>
</organism>
<accession>A0A5N7ABD2</accession>
<dbReference type="Proteomes" id="UP000326268">
    <property type="component" value="Unassembled WGS sequence"/>
</dbReference>
<keyword evidence="1" id="KW-0812">Transmembrane</keyword>
<evidence type="ECO:0000256" key="1">
    <source>
        <dbReference type="SAM" id="Phobius"/>
    </source>
</evidence>
<dbReference type="RefSeq" id="XP_031930245.1">
    <property type="nucleotide sequence ID" value="XM_032066071.1"/>
</dbReference>
<name>A0A5N7ABD2_9EURO</name>
<sequence>MKHRSTHTHRPAFHKRPINHSVIRSEIKKLTSLGKGGEIVLSLSLSVFFLYFASLTSLILFPAKCICFDNHPESFCWSERGKIKENKKMIVRKPTPSLPDF</sequence>
<evidence type="ECO:0000313" key="2">
    <source>
        <dbReference type="EMBL" id="KAE8367164.1"/>
    </source>
</evidence>